<sequence>MGKIRQNKFKVFQYNAVFQEEKDGGYSVWVPSLPGCCSQGDSFDEAVENIKEAIELYLESSPEVLDFG</sequence>
<dbReference type="Pfam" id="PF15919">
    <property type="entry name" value="HicB_lk_antitox"/>
    <property type="match status" value="1"/>
</dbReference>
<evidence type="ECO:0000313" key="3">
    <source>
        <dbReference type="Proteomes" id="UP000177082"/>
    </source>
</evidence>
<name>A0A1F8BL00_9BACT</name>
<dbReference type="Gene3D" id="3.30.160.250">
    <property type="match status" value="1"/>
</dbReference>
<reference evidence="2 3" key="1">
    <citation type="journal article" date="2016" name="Nat. Commun.">
        <title>Thousands of microbial genomes shed light on interconnected biogeochemical processes in an aquifer system.</title>
        <authorList>
            <person name="Anantharaman K."/>
            <person name="Brown C.T."/>
            <person name="Hug L.A."/>
            <person name="Sharon I."/>
            <person name="Castelle C.J."/>
            <person name="Probst A.J."/>
            <person name="Thomas B.C."/>
            <person name="Singh A."/>
            <person name="Wilkins M.J."/>
            <person name="Karaoz U."/>
            <person name="Brodie E.L."/>
            <person name="Williams K.H."/>
            <person name="Hubbard S.S."/>
            <person name="Banfield J.F."/>
        </authorList>
    </citation>
    <scope>NUCLEOTIDE SEQUENCE [LARGE SCALE GENOMIC DNA]</scope>
</reference>
<gene>
    <name evidence="2" type="ORF">A2961_02905</name>
</gene>
<dbReference type="Proteomes" id="UP000177082">
    <property type="component" value="Unassembled WGS sequence"/>
</dbReference>
<comment type="caution">
    <text evidence="2">The sequence shown here is derived from an EMBL/GenBank/DDBJ whole genome shotgun (WGS) entry which is preliminary data.</text>
</comment>
<evidence type="ECO:0000259" key="1">
    <source>
        <dbReference type="Pfam" id="PF15919"/>
    </source>
</evidence>
<dbReference type="InterPro" id="IPR035069">
    <property type="entry name" value="TTHA1013/TTHA0281-like"/>
</dbReference>
<dbReference type="PANTHER" id="PTHR34504">
    <property type="entry name" value="ANTITOXIN HICB"/>
    <property type="match status" value="1"/>
</dbReference>
<dbReference type="STRING" id="1802519.A2961_02905"/>
<feature type="non-terminal residue" evidence="2">
    <location>
        <position position="68"/>
    </location>
</feature>
<dbReference type="EMBL" id="MGHF01000003">
    <property type="protein sequence ID" value="OGM64713.1"/>
    <property type="molecule type" value="Genomic_DNA"/>
</dbReference>
<feature type="domain" description="HicB-like antitoxin of toxin-antitoxin system" evidence="1">
    <location>
        <begin position="14"/>
        <end position="60"/>
    </location>
</feature>
<accession>A0A1F8BL00</accession>
<dbReference type="PANTHER" id="PTHR34504:SF2">
    <property type="entry name" value="UPF0150 PROTEIN SSL0259"/>
    <property type="match status" value="1"/>
</dbReference>
<evidence type="ECO:0000313" key="2">
    <source>
        <dbReference type="EMBL" id="OGM64713.1"/>
    </source>
</evidence>
<protein>
    <recommendedName>
        <fullName evidence="1">HicB-like antitoxin of toxin-antitoxin system domain-containing protein</fullName>
    </recommendedName>
</protein>
<dbReference type="SUPFAM" id="SSF143100">
    <property type="entry name" value="TTHA1013/TTHA0281-like"/>
    <property type="match status" value="1"/>
</dbReference>
<proteinExistence type="predicted"/>
<dbReference type="AlphaFoldDB" id="A0A1F8BL00"/>
<dbReference type="InterPro" id="IPR051404">
    <property type="entry name" value="TA_system_antitoxin"/>
</dbReference>
<organism evidence="2 3">
    <name type="scientific">Candidatus Woesebacteria bacterium RIFCSPLOWO2_01_FULL_39_21</name>
    <dbReference type="NCBI Taxonomy" id="1802519"/>
    <lineage>
        <taxon>Bacteria</taxon>
        <taxon>Candidatus Woeseibacteriota</taxon>
    </lineage>
</organism>
<dbReference type="InterPro" id="IPR031807">
    <property type="entry name" value="HicB-like"/>
</dbReference>